<dbReference type="AlphaFoldDB" id="A0A5B8SW77"/>
<dbReference type="Pfam" id="PF00027">
    <property type="entry name" value="cNMP_binding"/>
    <property type="match status" value="1"/>
</dbReference>
<dbReference type="InterPro" id="IPR036390">
    <property type="entry name" value="WH_DNA-bd_sf"/>
</dbReference>
<name>A0A5B8SW77_9GAMM</name>
<keyword evidence="6" id="KW-1185">Reference proteome</keyword>
<dbReference type="GO" id="GO:0005829">
    <property type="term" value="C:cytosol"/>
    <property type="evidence" value="ECO:0007669"/>
    <property type="project" value="TreeGrafter"/>
</dbReference>
<dbReference type="InterPro" id="IPR018490">
    <property type="entry name" value="cNMP-bd_dom_sf"/>
</dbReference>
<dbReference type="PROSITE" id="PS51063">
    <property type="entry name" value="HTH_CRP_2"/>
    <property type="match status" value="1"/>
</dbReference>
<dbReference type="GO" id="GO:0003677">
    <property type="term" value="F:DNA binding"/>
    <property type="evidence" value="ECO:0007669"/>
    <property type="project" value="UniProtKB-KW"/>
</dbReference>
<reference evidence="5 6" key="1">
    <citation type="submission" date="2019-06" db="EMBL/GenBank/DDBJ databases">
        <title>Genome analyses of bacteria isolated from kimchi.</title>
        <authorList>
            <person name="Lee S."/>
            <person name="Ahn S."/>
            <person name="Roh S."/>
        </authorList>
    </citation>
    <scope>NUCLEOTIDE SEQUENCE [LARGE SCALE GENOMIC DNA]</scope>
    <source>
        <strain evidence="5 6">CBA4606</strain>
    </source>
</reference>
<dbReference type="GO" id="GO:0003700">
    <property type="term" value="F:DNA-binding transcription factor activity"/>
    <property type="evidence" value="ECO:0007669"/>
    <property type="project" value="TreeGrafter"/>
</dbReference>
<dbReference type="InterPro" id="IPR050397">
    <property type="entry name" value="Env_Response_Regulators"/>
</dbReference>
<dbReference type="SMART" id="SM00419">
    <property type="entry name" value="HTH_CRP"/>
    <property type="match status" value="1"/>
</dbReference>
<evidence type="ECO:0000259" key="4">
    <source>
        <dbReference type="PROSITE" id="PS51063"/>
    </source>
</evidence>
<dbReference type="InterPro" id="IPR000595">
    <property type="entry name" value="cNMP-bd_dom"/>
</dbReference>
<keyword evidence="2" id="KW-0238">DNA-binding</keyword>
<dbReference type="SMART" id="SM00100">
    <property type="entry name" value="cNMP"/>
    <property type="match status" value="1"/>
</dbReference>
<dbReference type="OrthoDB" id="9126850at2"/>
<dbReference type="Pfam" id="PF13545">
    <property type="entry name" value="HTH_Crp_2"/>
    <property type="match status" value="1"/>
</dbReference>
<dbReference type="SUPFAM" id="SSF46785">
    <property type="entry name" value="Winged helix' DNA-binding domain"/>
    <property type="match status" value="1"/>
</dbReference>
<dbReference type="SUPFAM" id="SSF51206">
    <property type="entry name" value="cAMP-binding domain-like"/>
    <property type="match status" value="1"/>
</dbReference>
<protein>
    <submittedName>
        <fullName evidence="5">Crp/Fnr family transcriptional regulator</fullName>
    </submittedName>
</protein>
<dbReference type="KEGG" id="paur:FGL86_07885"/>
<feature type="domain" description="HTH crp-type" evidence="4">
    <location>
        <begin position="204"/>
        <end position="278"/>
    </location>
</feature>
<dbReference type="Proteomes" id="UP000321272">
    <property type="component" value="Chromosome"/>
</dbReference>
<evidence type="ECO:0000256" key="3">
    <source>
        <dbReference type="ARBA" id="ARBA00023163"/>
    </source>
</evidence>
<gene>
    <name evidence="5" type="ORF">FGL86_07885</name>
</gene>
<evidence type="ECO:0000313" key="5">
    <source>
        <dbReference type="EMBL" id="QEA39000.1"/>
    </source>
</evidence>
<dbReference type="Gene3D" id="1.10.10.10">
    <property type="entry name" value="Winged helix-like DNA-binding domain superfamily/Winged helix DNA-binding domain"/>
    <property type="match status" value="1"/>
</dbReference>
<proteinExistence type="predicted"/>
<evidence type="ECO:0000256" key="2">
    <source>
        <dbReference type="ARBA" id="ARBA00023125"/>
    </source>
</evidence>
<evidence type="ECO:0000256" key="1">
    <source>
        <dbReference type="ARBA" id="ARBA00023015"/>
    </source>
</evidence>
<evidence type="ECO:0000313" key="6">
    <source>
        <dbReference type="Proteomes" id="UP000321272"/>
    </source>
</evidence>
<dbReference type="PANTHER" id="PTHR24567">
    <property type="entry name" value="CRP FAMILY TRANSCRIPTIONAL REGULATORY PROTEIN"/>
    <property type="match status" value="1"/>
</dbReference>
<dbReference type="InterPro" id="IPR014710">
    <property type="entry name" value="RmlC-like_jellyroll"/>
</dbReference>
<accession>A0A5B8SW77</accession>
<keyword evidence="3" id="KW-0804">Transcription</keyword>
<keyword evidence="1" id="KW-0805">Transcription regulation</keyword>
<dbReference type="PANTHER" id="PTHR24567:SF68">
    <property type="entry name" value="DNA-BINDING TRANSCRIPTIONAL DUAL REGULATOR CRP"/>
    <property type="match status" value="1"/>
</dbReference>
<dbReference type="InterPro" id="IPR036388">
    <property type="entry name" value="WH-like_DNA-bd_sf"/>
</dbReference>
<dbReference type="InterPro" id="IPR012318">
    <property type="entry name" value="HTH_CRP"/>
</dbReference>
<dbReference type="Gene3D" id="2.60.120.10">
    <property type="entry name" value="Jelly Rolls"/>
    <property type="match status" value="1"/>
</dbReference>
<organism evidence="5 6">
    <name type="scientific">Pistricoccus aurantiacus</name>
    <dbReference type="NCBI Taxonomy" id="1883414"/>
    <lineage>
        <taxon>Bacteria</taxon>
        <taxon>Pseudomonadati</taxon>
        <taxon>Pseudomonadota</taxon>
        <taxon>Gammaproteobacteria</taxon>
        <taxon>Oceanospirillales</taxon>
        <taxon>Halomonadaceae</taxon>
        <taxon>Pistricoccus</taxon>
    </lineage>
</organism>
<dbReference type="EMBL" id="CP042382">
    <property type="protein sequence ID" value="QEA39000.1"/>
    <property type="molecule type" value="Genomic_DNA"/>
</dbReference>
<sequence>MVTNSRPYSAVKRRIINLSQLFTYGSGAQWLCRYIFITPERAVRASAPWAIEQDNGMKHQTSALLSCMERFLVLEADEKRLLGKMETGQRWVPRQTLLWEAGSEVERLFILQEGWACTYRDDVDGNRQIMDVLLPGDIVGLQDFTFPRHFAAAAMLTDGEVSCISSQDIGHLIHVSPRLTIALFAAMARQETLVTERLAMGVHRDARSRLAHFVVEIHTRLNKLAQTPLASFEFPLSQSMLGQLLGLTHVHVNRVLAQLEADKVLKKHRHHIEVFDARKLREIAEFDDAYLDDSLDGLGDYLVNREKARLWEEKTSSVR</sequence>
<dbReference type="CDD" id="cd00038">
    <property type="entry name" value="CAP_ED"/>
    <property type="match status" value="1"/>
</dbReference>